<dbReference type="Pfam" id="PF00075">
    <property type="entry name" value="RNase_H"/>
    <property type="match status" value="1"/>
</dbReference>
<dbReference type="InterPro" id="IPR012337">
    <property type="entry name" value="RNaseH-like_sf"/>
</dbReference>
<organism evidence="2 3">
    <name type="scientific">Cryomyces minteri</name>
    <dbReference type="NCBI Taxonomy" id="331657"/>
    <lineage>
        <taxon>Eukaryota</taxon>
        <taxon>Fungi</taxon>
        <taxon>Dikarya</taxon>
        <taxon>Ascomycota</taxon>
        <taxon>Pezizomycotina</taxon>
        <taxon>Dothideomycetes</taxon>
        <taxon>Dothideomycetes incertae sedis</taxon>
        <taxon>Cryomyces</taxon>
    </lineage>
</organism>
<reference evidence="2 3" key="1">
    <citation type="submission" date="2017-03" db="EMBL/GenBank/DDBJ databases">
        <title>Genomes of endolithic fungi from Antarctica.</title>
        <authorList>
            <person name="Coleine C."/>
            <person name="Masonjones S."/>
            <person name="Stajich J.E."/>
        </authorList>
    </citation>
    <scope>NUCLEOTIDE SEQUENCE [LARGE SCALE GENOMIC DNA]</scope>
    <source>
        <strain evidence="2 3">CCFEE 5187</strain>
    </source>
</reference>
<gene>
    <name evidence="2" type="ORF">B0A49_13633</name>
</gene>
<dbReference type="InterPro" id="IPR002156">
    <property type="entry name" value="RNaseH_domain"/>
</dbReference>
<keyword evidence="3" id="KW-1185">Reference proteome</keyword>
<dbReference type="AlphaFoldDB" id="A0A4U0VM65"/>
<dbReference type="OrthoDB" id="3261222at2759"/>
<dbReference type="GO" id="GO:0003676">
    <property type="term" value="F:nucleic acid binding"/>
    <property type="evidence" value="ECO:0007669"/>
    <property type="project" value="InterPro"/>
</dbReference>
<accession>A0A4U0VM65</accession>
<evidence type="ECO:0000259" key="1">
    <source>
        <dbReference type="PROSITE" id="PS50879"/>
    </source>
</evidence>
<feature type="domain" description="RNase H type-1" evidence="1">
    <location>
        <begin position="112"/>
        <end position="243"/>
    </location>
</feature>
<dbReference type="Gene3D" id="3.30.420.10">
    <property type="entry name" value="Ribonuclease H-like superfamily/Ribonuclease H"/>
    <property type="match status" value="1"/>
</dbReference>
<dbReference type="STRING" id="331657.A0A4U0VM65"/>
<evidence type="ECO:0000313" key="2">
    <source>
        <dbReference type="EMBL" id="TKA50283.1"/>
    </source>
</evidence>
<dbReference type="CDD" id="cd09276">
    <property type="entry name" value="Rnase_HI_RT_non_LTR"/>
    <property type="match status" value="1"/>
</dbReference>
<dbReference type="InterPro" id="IPR036397">
    <property type="entry name" value="RNaseH_sf"/>
</dbReference>
<evidence type="ECO:0000313" key="3">
    <source>
        <dbReference type="Proteomes" id="UP000308768"/>
    </source>
</evidence>
<dbReference type="PROSITE" id="PS50879">
    <property type="entry name" value="RNASE_H_1"/>
    <property type="match status" value="1"/>
</dbReference>
<name>A0A4U0VM65_9PEZI</name>
<proteinExistence type="predicted"/>
<comment type="caution">
    <text evidence="2">The sequence shown here is derived from an EMBL/GenBank/DDBJ whole genome shotgun (WGS) entry which is preliminary data.</text>
</comment>
<dbReference type="SUPFAM" id="SSF53098">
    <property type="entry name" value="Ribonuclease H-like"/>
    <property type="match status" value="1"/>
</dbReference>
<dbReference type="GO" id="GO:0004523">
    <property type="term" value="F:RNA-DNA hybrid ribonuclease activity"/>
    <property type="evidence" value="ECO:0007669"/>
    <property type="project" value="InterPro"/>
</dbReference>
<dbReference type="Proteomes" id="UP000308768">
    <property type="component" value="Unassembled WGS sequence"/>
</dbReference>
<dbReference type="EMBL" id="NAJN01002637">
    <property type="protein sequence ID" value="TKA50283.1"/>
    <property type="molecule type" value="Genomic_DNA"/>
</dbReference>
<sequence length="318" mass="35288">MLGGLAGLTDQTIPDHSDHCIKPLRQRLHDQSLRFWIGLHCLNKSHPHAKLRKRRQCKRFRSPLHTASTLFARLTLKDVEVIEPFTLQPWQQPPEVVILERDEAEEAATVRPLRTLDLWTGGSVGNGRAGVGVWARMGALSKAVRTAADTTVLLTELEAILAAASLPFPPTWPASSVLHVRIFSDSKSALRAISWARRAESQALVARITQCLQDKDVSLHWVSRHSKVPGNEAARELAKKATEIESATALQSVARPLSVVHREARKLCFQPKMNDSTSSKVGQYTRKIDRALPGKHTRKLYDKLAGVEASILAQLRTG</sequence>
<protein>
    <recommendedName>
        <fullName evidence="1">RNase H type-1 domain-containing protein</fullName>
    </recommendedName>
</protein>